<evidence type="ECO:0000313" key="3">
    <source>
        <dbReference type="Proteomes" id="UP000545507"/>
    </source>
</evidence>
<reference evidence="2 3" key="1">
    <citation type="submission" date="2019-09" db="EMBL/GenBank/DDBJ databases">
        <title>Hydrogenophaga aromatica sp. nov., isolated from a para-xylene-degrading enrichment culture.</title>
        <authorList>
            <person name="Tancsics A."/>
            <person name="Banerjee S."/>
        </authorList>
    </citation>
    <scope>NUCLEOTIDE SEQUENCE [LARGE SCALE GENOMIC DNA]</scope>
    <source>
        <strain evidence="2 3">D2P1</strain>
    </source>
</reference>
<feature type="domain" description="Putative zinc-finger" evidence="1">
    <location>
        <begin position="4"/>
        <end position="37"/>
    </location>
</feature>
<dbReference type="RefSeq" id="WP_177137097.1">
    <property type="nucleotide sequence ID" value="NZ_VYGV01000016.1"/>
</dbReference>
<protein>
    <submittedName>
        <fullName evidence="2">Zf-HC2 domain-containing protein</fullName>
    </submittedName>
</protein>
<sequence length="78" mass="8881">MLNCREVTRLVSESQERKLSVVEKMSLNLHLMMCDGCKNFSLQVPFLRKAMKAYSERLDDVIEDHGAAPPPDKEGKDT</sequence>
<dbReference type="Proteomes" id="UP000545507">
    <property type="component" value="Unassembled WGS sequence"/>
</dbReference>
<name>A0A7Y8GYI4_9BURK</name>
<evidence type="ECO:0000259" key="1">
    <source>
        <dbReference type="Pfam" id="PF13490"/>
    </source>
</evidence>
<gene>
    <name evidence="2" type="ORF">F3K02_18425</name>
</gene>
<dbReference type="Pfam" id="PF13490">
    <property type="entry name" value="zf-HC2"/>
    <property type="match status" value="1"/>
</dbReference>
<evidence type="ECO:0000313" key="2">
    <source>
        <dbReference type="EMBL" id="NWF47212.1"/>
    </source>
</evidence>
<proteinExistence type="predicted"/>
<organism evidence="2 3">
    <name type="scientific">Hydrogenophaga aromaticivorans</name>
    <dbReference type="NCBI Taxonomy" id="2610898"/>
    <lineage>
        <taxon>Bacteria</taxon>
        <taxon>Pseudomonadati</taxon>
        <taxon>Pseudomonadota</taxon>
        <taxon>Betaproteobacteria</taxon>
        <taxon>Burkholderiales</taxon>
        <taxon>Comamonadaceae</taxon>
        <taxon>Hydrogenophaga</taxon>
    </lineage>
</organism>
<keyword evidence="3" id="KW-1185">Reference proteome</keyword>
<dbReference type="InterPro" id="IPR027383">
    <property type="entry name" value="Znf_put"/>
</dbReference>
<dbReference type="AlphaFoldDB" id="A0A7Y8GYI4"/>
<comment type="caution">
    <text evidence="2">The sequence shown here is derived from an EMBL/GenBank/DDBJ whole genome shotgun (WGS) entry which is preliminary data.</text>
</comment>
<accession>A0A7Y8GYI4</accession>
<dbReference type="EMBL" id="VYGV01000016">
    <property type="protein sequence ID" value="NWF47212.1"/>
    <property type="molecule type" value="Genomic_DNA"/>
</dbReference>